<keyword evidence="1" id="KW-0175">Coiled coil</keyword>
<dbReference type="Proteomes" id="UP001597262">
    <property type="component" value="Unassembled WGS sequence"/>
</dbReference>
<gene>
    <name evidence="2" type="ORF">ACFQ3W_07480</name>
</gene>
<evidence type="ECO:0000256" key="1">
    <source>
        <dbReference type="SAM" id="Coils"/>
    </source>
</evidence>
<organism evidence="2 3">
    <name type="scientific">Paenibacillus puldeungensis</name>
    <dbReference type="NCBI Taxonomy" id="696536"/>
    <lineage>
        <taxon>Bacteria</taxon>
        <taxon>Bacillati</taxon>
        <taxon>Bacillota</taxon>
        <taxon>Bacilli</taxon>
        <taxon>Bacillales</taxon>
        <taxon>Paenibacillaceae</taxon>
        <taxon>Paenibacillus</taxon>
    </lineage>
</organism>
<reference evidence="3" key="1">
    <citation type="journal article" date="2019" name="Int. J. Syst. Evol. Microbiol.">
        <title>The Global Catalogue of Microorganisms (GCM) 10K type strain sequencing project: providing services to taxonomists for standard genome sequencing and annotation.</title>
        <authorList>
            <consortium name="The Broad Institute Genomics Platform"/>
            <consortium name="The Broad Institute Genome Sequencing Center for Infectious Disease"/>
            <person name="Wu L."/>
            <person name="Ma J."/>
        </authorList>
    </citation>
    <scope>NUCLEOTIDE SEQUENCE [LARGE SCALE GENOMIC DNA]</scope>
    <source>
        <strain evidence="3">CCUG 59189</strain>
    </source>
</reference>
<evidence type="ECO:0000313" key="2">
    <source>
        <dbReference type="EMBL" id="MFD1176136.1"/>
    </source>
</evidence>
<protein>
    <recommendedName>
        <fullName evidence="4">YgiT-type zinc finger protein</fullName>
    </recommendedName>
</protein>
<evidence type="ECO:0000313" key="3">
    <source>
        <dbReference type="Proteomes" id="UP001597262"/>
    </source>
</evidence>
<dbReference type="RefSeq" id="WP_379318207.1">
    <property type="nucleotide sequence ID" value="NZ_JBHTLM010000004.1"/>
</dbReference>
<comment type="caution">
    <text evidence="2">The sequence shown here is derived from an EMBL/GenBank/DDBJ whole genome shotgun (WGS) entry which is preliminary data.</text>
</comment>
<name>A0ABW3RUL0_9BACL</name>
<keyword evidence="3" id="KW-1185">Reference proteome</keyword>
<proteinExistence type="predicted"/>
<dbReference type="EMBL" id="JBHTLM010000004">
    <property type="protein sequence ID" value="MFD1176136.1"/>
    <property type="molecule type" value="Genomic_DNA"/>
</dbReference>
<accession>A0ABW3RUL0</accession>
<evidence type="ECO:0008006" key="4">
    <source>
        <dbReference type="Google" id="ProtNLM"/>
    </source>
</evidence>
<feature type="coiled-coil region" evidence="1">
    <location>
        <begin position="47"/>
        <end position="74"/>
    </location>
</feature>
<sequence>MREHCHCGQTMNLGFRLVIFEGSYEIDRVPIYECEDCCNYEVFPEIRDDLTDLLRELKQNKENVRVTFTEINELADLIFGIYRQWNRADAPSFRVMLEQQCEERINLLLDVYGCAKGMGDIEWMNDISKRLSQLSKYVRKRQLSKAN</sequence>